<keyword evidence="4" id="KW-0812">Transmembrane</keyword>
<evidence type="ECO:0000256" key="4">
    <source>
        <dbReference type="SAM" id="Phobius"/>
    </source>
</evidence>
<dbReference type="InterPro" id="IPR044839">
    <property type="entry name" value="NDR1-like"/>
</dbReference>
<evidence type="ECO:0000256" key="3">
    <source>
        <dbReference type="SAM" id="MobiDB-lite"/>
    </source>
</evidence>
<evidence type="ECO:0008006" key="6">
    <source>
        <dbReference type="Google" id="ProtNLM"/>
    </source>
</evidence>
<dbReference type="GO" id="GO:0098542">
    <property type="term" value="P:defense response to other organism"/>
    <property type="evidence" value="ECO:0007669"/>
    <property type="project" value="InterPro"/>
</dbReference>
<evidence type="ECO:0000256" key="1">
    <source>
        <dbReference type="ARBA" id="ARBA00004370"/>
    </source>
</evidence>
<comment type="subcellular location">
    <subcellularLocation>
        <location evidence="1">Membrane</location>
    </subcellularLocation>
</comment>
<sequence>MSSGQLKPPLQKPPGYREDNTPVRRPRPRKPVNLPPSFYKIKRRSACCRTCCCCFCILTIILILAVAAAGGLFYLLFQPRLPEIHLTSINFTKFKVTTASDGPVLDSECSIGVEIKNPNQELKIVYDRTQISLSAADGNADLGKQTVPGFTQNKNNVTNLKFTMKAENELLDSKSADELKNGFKSKSLLVDAELTTGIGLKGSGWTTGTAR</sequence>
<dbReference type="AlphaFoldDB" id="A0AAW2R1L8"/>
<accession>A0AAW2R1L8</accession>
<gene>
    <name evidence="5" type="ORF">Sradi_3292600</name>
</gene>
<name>A0AAW2R1L8_SESRA</name>
<reference evidence="5" key="1">
    <citation type="submission" date="2020-06" db="EMBL/GenBank/DDBJ databases">
        <authorList>
            <person name="Li T."/>
            <person name="Hu X."/>
            <person name="Zhang T."/>
            <person name="Song X."/>
            <person name="Zhang H."/>
            <person name="Dai N."/>
            <person name="Sheng W."/>
            <person name="Hou X."/>
            <person name="Wei L."/>
        </authorList>
    </citation>
    <scope>NUCLEOTIDE SEQUENCE</scope>
    <source>
        <strain evidence="5">G02</strain>
        <tissue evidence="5">Leaf</tissue>
    </source>
</reference>
<organism evidence="5">
    <name type="scientific">Sesamum radiatum</name>
    <name type="common">Black benniseed</name>
    <dbReference type="NCBI Taxonomy" id="300843"/>
    <lineage>
        <taxon>Eukaryota</taxon>
        <taxon>Viridiplantae</taxon>
        <taxon>Streptophyta</taxon>
        <taxon>Embryophyta</taxon>
        <taxon>Tracheophyta</taxon>
        <taxon>Spermatophyta</taxon>
        <taxon>Magnoliopsida</taxon>
        <taxon>eudicotyledons</taxon>
        <taxon>Gunneridae</taxon>
        <taxon>Pentapetalae</taxon>
        <taxon>asterids</taxon>
        <taxon>lamiids</taxon>
        <taxon>Lamiales</taxon>
        <taxon>Pedaliaceae</taxon>
        <taxon>Sesamum</taxon>
    </lineage>
</organism>
<dbReference type="GO" id="GO:0005886">
    <property type="term" value="C:plasma membrane"/>
    <property type="evidence" value="ECO:0007669"/>
    <property type="project" value="TreeGrafter"/>
</dbReference>
<feature type="region of interest" description="Disordered" evidence="3">
    <location>
        <begin position="1"/>
        <end position="31"/>
    </location>
</feature>
<dbReference type="PANTHER" id="PTHR31234">
    <property type="entry name" value="LATE EMBRYOGENESIS ABUNDANT (LEA) HYDROXYPROLINE-RICH GLYCOPROTEIN FAMILY"/>
    <property type="match status" value="1"/>
</dbReference>
<keyword evidence="2 4" id="KW-0472">Membrane</keyword>
<evidence type="ECO:0000256" key="2">
    <source>
        <dbReference type="ARBA" id="ARBA00023136"/>
    </source>
</evidence>
<dbReference type="PANTHER" id="PTHR31234:SF35">
    <property type="entry name" value="LATE EMBRYOGENESIS ABUNDANT (LEA) HYDROXYPROLINE-RICH GLYCOPROTEIN FAMILY"/>
    <property type="match status" value="1"/>
</dbReference>
<comment type="caution">
    <text evidence="5">The sequence shown here is derived from an EMBL/GenBank/DDBJ whole genome shotgun (WGS) entry which is preliminary data.</text>
</comment>
<evidence type="ECO:0000313" key="5">
    <source>
        <dbReference type="EMBL" id="KAL0373769.1"/>
    </source>
</evidence>
<keyword evidence="4" id="KW-1133">Transmembrane helix</keyword>
<dbReference type="EMBL" id="JACGWJ010000014">
    <property type="protein sequence ID" value="KAL0373769.1"/>
    <property type="molecule type" value="Genomic_DNA"/>
</dbReference>
<reference evidence="5" key="2">
    <citation type="journal article" date="2024" name="Plant">
        <title>Genomic evolution and insights into agronomic trait innovations of Sesamum species.</title>
        <authorList>
            <person name="Miao H."/>
            <person name="Wang L."/>
            <person name="Qu L."/>
            <person name="Liu H."/>
            <person name="Sun Y."/>
            <person name="Le M."/>
            <person name="Wang Q."/>
            <person name="Wei S."/>
            <person name="Zheng Y."/>
            <person name="Lin W."/>
            <person name="Duan Y."/>
            <person name="Cao H."/>
            <person name="Xiong S."/>
            <person name="Wang X."/>
            <person name="Wei L."/>
            <person name="Li C."/>
            <person name="Ma Q."/>
            <person name="Ju M."/>
            <person name="Zhao R."/>
            <person name="Li G."/>
            <person name="Mu C."/>
            <person name="Tian Q."/>
            <person name="Mei H."/>
            <person name="Zhang T."/>
            <person name="Gao T."/>
            <person name="Zhang H."/>
        </authorList>
    </citation>
    <scope>NUCLEOTIDE SEQUENCE</scope>
    <source>
        <strain evidence="5">G02</strain>
    </source>
</reference>
<feature type="transmembrane region" description="Helical" evidence="4">
    <location>
        <begin position="50"/>
        <end position="77"/>
    </location>
</feature>
<proteinExistence type="predicted"/>
<protein>
    <recommendedName>
        <fullName evidence="6">Late embryogenesis abundant protein LEA-2 subgroup domain-containing protein</fullName>
    </recommendedName>
</protein>